<gene>
    <name evidence="1" type="ORF">V1517DRAFT_275219</name>
</gene>
<evidence type="ECO:0000313" key="2">
    <source>
        <dbReference type="Proteomes" id="UP001489719"/>
    </source>
</evidence>
<name>A0ACC3TNP2_9ASCO</name>
<evidence type="ECO:0000313" key="1">
    <source>
        <dbReference type="EMBL" id="KAK9322742.1"/>
    </source>
</evidence>
<sequence>MKFTRVLRMRPAVALRDFERMNIPYRAGPENAKTGLTGIYEFPNPRPRLLRLYQETERLLKEFPEDSVYRKSVEGICKFRSQVVKDTTEVVEIEEKIGGGLIEELLIQAGEEYRLAEHLLKWKAWEKLEEEPPLGLWDPIDSNGNAA</sequence>
<dbReference type="EMBL" id="MU970071">
    <property type="protein sequence ID" value="KAK9322742.1"/>
    <property type="molecule type" value="Genomic_DNA"/>
</dbReference>
<reference evidence="2" key="1">
    <citation type="journal article" date="2024" name="Front. Bioeng. Biotechnol.">
        <title>Genome-scale model development and genomic sequencing of the oleaginous clade Lipomyces.</title>
        <authorList>
            <person name="Czajka J.J."/>
            <person name="Han Y."/>
            <person name="Kim J."/>
            <person name="Mondo S.J."/>
            <person name="Hofstad B.A."/>
            <person name="Robles A."/>
            <person name="Haridas S."/>
            <person name="Riley R."/>
            <person name="LaButti K."/>
            <person name="Pangilinan J."/>
            <person name="Andreopoulos W."/>
            <person name="Lipzen A."/>
            <person name="Yan J."/>
            <person name="Wang M."/>
            <person name="Ng V."/>
            <person name="Grigoriev I.V."/>
            <person name="Spatafora J.W."/>
            <person name="Magnuson J.K."/>
            <person name="Baker S.E."/>
            <person name="Pomraning K.R."/>
        </authorList>
    </citation>
    <scope>NUCLEOTIDE SEQUENCE [LARGE SCALE GENOMIC DNA]</scope>
    <source>
        <strain evidence="2">CBS 10300</strain>
    </source>
</reference>
<dbReference type="Proteomes" id="UP001489719">
    <property type="component" value="Unassembled WGS sequence"/>
</dbReference>
<keyword evidence="2" id="KW-1185">Reference proteome</keyword>
<organism evidence="1 2">
    <name type="scientific">Lipomyces orientalis</name>
    <dbReference type="NCBI Taxonomy" id="1233043"/>
    <lineage>
        <taxon>Eukaryota</taxon>
        <taxon>Fungi</taxon>
        <taxon>Dikarya</taxon>
        <taxon>Ascomycota</taxon>
        <taxon>Saccharomycotina</taxon>
        <taxon>Lipomycetes</taxon>
        <taxon>Lipomycetales</taxon>
        <taxon>Lipomycetaceae</taxon>
        <taxon>Lipomyces</taxon>
    </lineage>
</organism>
<protein>
    <submittedName>
        <fullName evidence="1">ETC complex I subunit conserved region-domain-containing protein</fullName>
    </submittedName>
</protein>
<comment type="caution">
    <text evidence="1">The sequence shown here is derived from an EMBL/GenBank/DDBJ whole genome shotgun (WGS) entry which is preliminary data.</text>
</comment>
<proteinExistence type="predicted"/>
<accession>A0ACC3TNP2</accession>